<protein>
    <submittedName>
        <fullName evidence="1">SRPBCC domain-containing protein</fullName>
    </submittedName>
</protein>
<dbReference type="AlphaFoldDB" id="A0A6M2BWF8"/>
<accession>A0A6M2BWF8</accession>
<dbReference type="InterPro" id="IPR023393">
    <property type="entry name" value="START-like_dom_sf"/>
</dbReference>
<dbReference type="SUPFAM" id="SSF55961">
    <property type="entry name" value="Bet v1-like"/>
    <property type="match status" value="1"/>
</dbReference>
<dbReference type="InterPro" id="IPR019587">
    <property type="entry name" value="Polyketide_cyclase/dehydratase"/>
</dbReference>
<dbReference type="Gene3D" id="3.30.530.20">
    <property type="match status" value="1"/>
</dbReference>
<sequence length="167" mass="17729">MAGVLACSAAQAEVVSQTAAGFDIEQRLSLKAEPAKVYDALTDIGRWWNPQHSYSGEAARLHLDARAGGCFCETLADGGSVQHATVIFADRPKLLRLAGALGPLQTMGVSAVLDWALQPTADGTALLMHYRVGGYASTPFEVLAPAVDAVLDEQMQRLKSYVETGKP</sequence>
<dbReference type="CDD" id="cd07814">
    <property type="entry name" value="SRPBCC_CalC_Aha1-like"/>
    <property type="match status" value="1"/>
</dbReference>
<comment type="caution">
    <text evidence="1">The sequence shown here is derived from an EMBL/GenBank/DDBJ whole genome shotgun (WGS) entry which is preliminary data.</text>
</comment>
<organism evidence="1 2">
    <name type="scientific">Solimonas terrae</name>
    <dbReference type="NCBI Taxonomy" id="1396819"/>
    <lineage>
        <taxon>Bacteria</taxon>
        <taxon>Pseudomonadati</taxon>
        <taxon>Pseudomonadota</taxon>
        <taxon>Gammaproteobacteria</taxon>
        <taxon>Nevskiales</taxon>
        <taxon>Nevskiaceae</taxon>
        <taxon>Solimonas</taxon>
    </lineage>
</organism>
<dbReference type="Proteomes" id="UP000472676">
    <property type="component" value="Unassembled WGS sequence"/>
</dbReference>
<gene>
    <name evidence="1" type="ORF">G7Y85_18850</name>
</gene>
<proteinExistence type="predicted"/>
<name>A0A6M2BWF8_9GAMM</name>
<dbReference type="Pfam" id="PF10604">
    <property type="entry name" value="Polyketide_cyc2"/>
    <property type="match status" value="1"/>
</dbReference>
<dbReference type="EMBL" id="JAAMOW010000011">
    <property type="protein sequence ID" value="NGY06838.1"/>
    <property type="molecule type" value="Genomic_DNA"/>
</dbReference>
<evidence type="ECO:0000313" key="2">
    <source>
        <dbReference type="Proteomes" id="UP000472676"/>
    </source>
</evidence>
<evidence type="ECO:0000313" key="1">
    <source>
        <dbReference type="EMBL" id="NGY06838.1"/>
    </source>
</evidence>
<reference evidence="1 2" key="1">
    <citation type="journal article" date="2014" name="Int. J. Syst. Evol. Microbiol.">
        <title>Solimonas terrae sp. nov., isolated from soil.</title>
        <authorList>
            <person name="Kim S.J."/>
            <person name="Moon J.Y."/>
            <person name="Weon H.Y."/>
            <person name="Ahn J.H."/>
            <person name="Chen W.M."/>
            <person name="Kwon S.W."/>
        </authorList>
    </citation>
    <scope>NUCLEOTIDE SEQUENCE [LARGE SCALE GENOMIC DNA]</scope>
    <source>
        <strain evidence="1 2">KIS83-12</strain>
    </source>
</reference>
<keyword evidence="2" id="KW-1185">Reference proteome</keyword>